<dbReference type="OMA" id="ICCDGIF"/>
<dbReference type="SMART" id="SM00332">
    <property type="entry name" value="PP2Cc"/>
    <property type="match status" value="1"/>
</dbReference>
<dbReference type="Pfam" id="PF00481">
    <property type="entry name" value="PP2C"/>
    <property type="match status" value="1"/>
</dbReference>
<dbReference type="KEGG" id="pmal:PMUG01_03020300"/>
<dbReference type="PANTHER" id="PTHR47992">
    <property type="entry name" value="PROTEIN PHOSPHATASE"/>
    <property type="match status" value="1"/>
</dbReference>
<feature type="compositionally biased region" description="Polar residues" evidence="1">
    <location>
        <begin position="680"/>
        <end position="701"/>
    </location>
</feature>
<dbReference type="Proteomes" id="UP000219813">
    <property type="component" value="Chromosome 3"/>
</dbReference>
<evidence type="ECO:0000256" key="1">
    <source>
        <dbReference type="SAM" id="MobiDB-lite"/>
    </source>
</evidence>
<feature type="region of interest" description="Disordered" evidence="1">
    <location>
        <begin position="680"/>
        <end position="708"/>
    </location>
</feature>
<dbReference type="InterPro" id="IPR015655">
    <property type="entry name" value="PP2C"/>
</dbReference>
<dbReference type="RefSeq" id="XP_028859419.1">
    <property type="nucleotide sequence ID" value="XM_029008832.1"/>
</dbReference>
<feature type="compositionally biased region" description="Basic and acidic residues" evidence="1">
    <location>
        <begin position="312"/>
        <end position="396"/>
    </location>
</feature>
<dbReference type="EMBL" id="LT594624">
    <property type="protein sequence ID" value="SBT86249.1"/>
    <property type="molecule type" value="Genomic_DNA"/>
</dbReference>
<gene>
    <name evidence="3" type="primary">PmUG01_03020300</name>
    <name evidence="3" type="ORF">PMUG01_03020300</name>
</gene>
<dbReference type="VEuPathDB" id="PlasmoDB:PmUG01_03020300"/>
<dbReference type="GeneID" id="39866767"/>
<dbReference type="PROSITE" id="PS51746">
    <property type="entry name" value="PPM_2"/>
    <property type="match status" value="1"/>
</dbReference>
<dbReference type="InterPro" id="IPR036457">
    <property type="entry name" value="PPM-type-like_dom_sf"/>
</dbReference>
<dbReference type="InterPro" id="IPR001932">
    <property type="entry name" value="PPM-type_phosphatase-like_dom"/>
</dbReference>
<dbReference type="OrthoDB" id="432045at2759"/>
<dbReference type="Gene3D" id="3.60.40.10">
    <property type="entry name" value="PPM-type phosphatase domain"/>
    <property type="match status" value="1"/>
</dbReference>
<accession>A0A1D3JIH8</accession>
<evidence type="ECO:0000313" key="4">
    <source>
        <dbReference type="Proteomes" id="UP000219813"/>
    </source>
</evidence>
<sequence length="1010" mass="117208">MKKTHDNIENDNSIYVYGKIYDIIEQLNNYELKCFINNEKDVDLCKDFKYKKKKKINFISTLDYYANFKNKQYEFYIVPIIFDKEYEILYIGVSIFFKENFWEEYKKCNYNYIELSIYNLDVSNSNLYTNNIVSSPNSRTYFLNFLINIKDLKNDAHVIGRYSDDCSDKHVHAKNGIYVVESKNDKQLMYSQGDYILRTHKFNTLYNGRSNYTSNVDYNNCNSISYNNDVDNNDESSCTTIRGRDKGYSLSIDRGSLDTPAHFTRSISGNRNNVATVWKNYSYHSDCNVRSECRYVSLEYDRYGNYLKNNGNKREEEKESEEKMEEKEKEKAKEKGEKEEKAEEKEEKAEEKEEKTEEKEEKAEEKEEKAEEKEEKTEEKEEKAEEKEKEEEEKSNNVKKQYSVNAEDPQIYYPVNSEKYNSSFAYTINEKNSNEDIKRNSFSKDGLEINKKETYYRNVCKTNEVEEDHFTFDKTHDREIMNYEYSYHKMENEMVYVNAKRRSGDIHISAVPEGDKPFISNSVSYEKNVYISSERGNQIGESKHTDVHIEEKKNTEIDYLSSKSMSFTKEEETVCFSQNEHIIKDDKNVHIKQSTDYRRDLYSTKDNCNFSSINSMNSRSCKIYEKDGKSNENETFTNFKSGFFTSKGNRTYNEDRVITIENINDFINKEYREVVNESNINNNDRNLNTSKNGSTNRSATCGSNSGNSNNNNSIDELFDKEYYDMLYKVQNAETSPPYYMYCAIYDGHNGEKAVNIIKKLLHVHVYSYFIKGNGICNSLKYAFESMDEHLCKKTINNEEDNHSNFSSGSTACVSIIFKNVLYIANIGDSRSVLSKNGRAVVVTVDHRASANKKEEERIIKSGGILDDEGYLGGCLGVCRGFGSFDKKTKEKLKGLVCEPDLFQIKLTDDDEFLIICCDGIFDVMTSQEAVNTVRTSLVESTSPDVAAEALCQLAYKRKSLDNLSVVVITFQNPESKKKTRANENANLYAGQAGRVRRRIKFSALKNLIGP</sequence>
<organism evidence="3 4">
    <name type="scientific">Plasmodium malariae</name>
    <dbReference type="NCBI Taxonomy" id="5858"/>
    <lineage>
        <taxon>Eukaryota</taxon>
        <taxon>Sar</taxon>
        <taxon>Alveolata</taxon>
        <taxon>Apicomplexa</taxon>
        <taxon>Aconoidasida</taxon>
        <taxon>Haemosporida</taxon>
        <taxon>Plasmodiidae</taxon>
        <taxon>Plasmodium</taxon>
        <taxon>Plasmodium (Plasmodium)</taxon>
    </lineage>
</organism>
<dbReference type="SUPFAM" id="SSF81606">
    <property type="entry name" value="PP2C-like"/>
    <property type="match status" value="1"/>
</dbReference>
<reference evidence="3 4" key="1">
    <citation type="submission" date="2016-06" db="EMBL/GenBank/DDBJ databases">
        <authorList>
            <consortium name="Pathogen Informatics"/>
        </authorList>
    </citation>
    <scope>NUCLEOTIDE SEQUENCE [LARGE SCALE GENOMIC DNA]</scope>
</reference>
<keyword evidence="4" id="KW-1185">Reference proteome</keyword>
<evidence type="ECO:0000313" key="3">
    <source>
        <dbReference type="EMBL" id="SBT86249.1"/>
    </source>
</evidence>
<feature type="region of interest" description="Disordered" evidence="1">
    <location>
        <begin position="305"/>
        <end position="400"/>
    </location>
</feature>
<name>A0A1D3JIH8_PLAMA</name>
<dbReference type="GO" id="GO:0004722">
    <property type="term" value="F:protein serine/threonine phosphatase activity"/>
    <property type="evidence" value="ECO:0007669"/>
    <property type="project" value="InterPro"/>
</dbReference>
<feature type="domain" description="PPM-type phosphatase" evidence="2">
    <location>
        <begin position="640"/>
        <end position="970"/>
    </location>
</feature>
<protein>
    <submittedName>
        <fullName evidence="3">Protein phosphatase PPM1, putative</fullName>
    </submittedName>
</protein>
<evidence type="ECO:0000259" key="2">
    <source>
        <dbReference type="PROSITE" id="PS51746"/>
    </source>
</evidence>
<proteinExistence type="predicted"/>
<dbReference type="AlphaFoldDB" id="A0A1D3JIH8"/>
<dbReference type="CDD" id="cd00143">
    <property type="entry name" value="PP2Cc"/>
    <property type="match status" value="1"/>
</dbReference>